<keyword evidence="2" id="KW-0472">Membrane</keyword>
<keyword evidence="5" id="KW-0732">Signal</keyword>
<feature type="region of interest" description="Disordered" evidence="4">
    <location>
        <begin position="227"/>
        <end position="247"/>
    </location>
</feature>
<sequence>MTRFSRSLYVSIAVAATSIAHAQTTATLSGVVKDPQGALIPNATVTVHSNATGAERSVTSGNSGEYVLPSLQPGEYTVTVAAAGFATFKVEKFVLQVDQKADLPVQLSVGAEGVTVQVEGGGAPVIDAGSMTVGQVIDKTTVQEIPLNGRHFLDLTVLTPGGVTAPANGNLTAPSRGVGAFSFLTAGNRDDSVNFQINGINLNDISNAQIVFQPSINTTSEVKINNSTPSAEYGRNSGSVTNVSTRSGDNQFHGEVFEYVRNNSFDARNFFNPRGQAQVPLKRHNFGASVGGPIWRNKTFFFASYEALRQHQGLSVNTIVLTDAQRAGVTDPISLQLMQFIPESPGGVYTGFINGPVNIDQGTMDILHIFNQNDTLHGFYAFQEDIRTEPTTQGNTLPGFGDHRPGYRQIATINETHVFSPSLINEFRLGANRVNVSFISNFTQGASSFGMNNFPAGVTPAAGIPQTSISTTGINIGGPSGFPSGRIDTLGALSDALTYTHGKHSVKFGGEYRRYLNANFSQDAGTLSFGPSAALTTTGGATVTPARTAIQNFQLGRATGFSITPQPNTSRVFGNALGAFVQDTWKVTPNLTIEAGFRFEWFGTPTLGAGKATIFNPADQTLNPVGAPGYKDLYSQNYNYMPRLGFTYDPFGSGNTVLRGGYSIAADQPLSGLVTTLSANPPYTNRVSYTATASGTFTQGSSTYLPTIPLSALYASAAATAISVGSVQNNYKNGTVQSYNLNLQQALPMNMALSVGYYGSVGRHLRQSLNVNQISPTTSARNFTKISASSPISPNASLNTNVTQASSIGQSNYNAMWLNVRKNMARGFQVNATYQLSKSLDLGSGTGTQFTDSTRPYLNYGPSDFDTRHRISGNAVYQLPFKGNRLVKGYQISGILQWQTGNPLNITTTSTFTGTSGVQHPTLLQAVQYRKDYVYSGTSPTVRWFASGGSDANPGGSVCTSVTSGCTFYTPSTGFGTMGRNALVGPGFANFDLSLAKNTKIVERVAFQLKVDMFDLFNHPSFGNPGTTAQSGATFGVITATRFPIGDLGSSRQLQISGKLTF</sequence>
<dbReference type="AlphaFoldDB" id="A0A1G7FME0"/>
<evidence type="ECO:0000256" key="1">
    <source>
        <dbReference type="ARBA" id="ARBA00004442"/>
    </source>
</evidence>
<organism evidence="7 8">
    <name type="scientific">Terriglobus roseus</name>
    <dbReference type="NCBI Taxonomy" id="392734"/>
    <lineage>
        <taxon>Bacteria</taxon>
        <taxon>Pseudomonadati</taxon>
        <taxon>Acidobacteriota</taxon>
        <taxon>Terriglobia</taxon>
        <taxon>Terriglobales</taxon>
        <taxon>Acidobacteriaceae</taxon>
        <taxon>Terriglobus</taxon>
    </lineage>
</organism>
<gene>
    <name evidence="7" type="ORF">SAMN05444167_0383</name>
</gene>
<keyword evidence="7" id="KW-0378">Hydrolase</keyword>
<feature type="chain" id="PRO_5009241024" evidence="5">
    <location>
        <begin position="23"/>
        <end position="1062"/>
    </location>
</feature>
<reference evidence="7 8" key="1">
    <citation type="submission" date="2016-10" db="EMBL/GenBank/DDBJ databases">
        <authorList>
            <person name="de Groot N.N."/>
        </authorList>
    </citation>
    <scope>NUCLEOTIDE SEQUENCE [LARGE SCALE GENOMIC DNA]</scope>
    <source>
        <strain evidence="7 8">GAS232</strain>
    </source>
</reference>
<accession>A0A1G7FME0</accession>
<feature type="domain" description="TonB-dependent transporter Oar-like beta-barrel" evidence="6">
    <location>
        <begin position="244"/>
        <end position="1055"/>
    </location>
</feature>
<dbReference type="GO" id="GO:0009279">
    <property type="term" value="C:cell outer membrane"/>
    <property type="evidence" value="ECO:0007669"/>
    <property type="project" value="UniProtKB-SubCell"/>
</dbReference>
<proteinExistence type="predicted"/>
<dbReference type="InterPro" id="IPR013784">
    <property type="entry name" value="Carb-bd-like_fold"/>
</dbReference>
<protein>
    <submittedName>
        <fullName evidence="7">Carboxypeptidase regulatory-like domain-containing protein</fullName>
    </submittedName>
</protein>
<evidence type="ECO:0000259" key="6">
    <source>
        <dbReference type="Pfam" id="PF25183"/>
    </source>
</evidence>
<keyword evidence="3" id="KW-0998">Cell outer membrane</keyword>
<keyword evidence="7" id="KW-0645">Protease</keyword>
<dbReference type="Gene3D" id="2.60.40.1120">
    <property type="entry name" value="Carboxypeptidase-like, regulatory domain"/>
    <property type="match status" value="1"/>
</dbReference>
<dbReference type="Gene3D" id="2.40.170.20">
    <property type="entry name" value="TonB-dependent receptor, beta-barrel domain"/>
    <property type="match status" value="1"/>
</dbReference>
<evidence type="ECO:0000256" key="2">
    <source>
        <dbReference type="ARBA" id="ARBA00023136"/>
    </source>
</evidence>
<evidence type="ECO:0000256" key="3">
    <source>
        <dbReference type="ARBA" id="ARBA00023237"/>
    </source>
</evidence>
<evidence type="ECO:0000313" key="8">
    <source>
        <dbReference type="Proteomes" id="UP000182427"/>
    </source>
</evidence>
<dbReference type="OrthoDB" id="97893at2"/>
<dbReference type="RefSeq" id="WP_083343656.1">
    <property type="nucleotide sequence ID" value="NZ_LT629690.1"/>
</dbReference>
<dbReference type="EMBL" id="LT629690">
    <property type="protein sequence ID" value="SDE76805.1"/>
    <property type="molecule type" value="Genomic_DNA"/>
</dbReference>
<dbReference type="SUPFAM" id="SSF56935">
    <property type="entry name" value="Porins"/>
    <property type="match status" value="1"/>
</dbReference>
<dbReference type="SUPFAM" id="SSF49452">
    <property type="entry name" value="Starch-binding domain-like"/>
    <property type="match status" value="1"/>
</dbReference>
<dbReference type="GO" id="GO:0004180">
    <property type="term" value="F:carboxypeptidase activity"/>
    <property type="evidence" value="ECO:0007669"/>
    <property type="project" value="UniProtKB-KW"/>
</dbReference>
<dbReference type="InterPro" id="IPR057601">
    <property type="entry name" value="Oar-like_b-barrel"/>
</dbReference>
<dbReference type="Pfam" id="PF13620">
    <property type="entry name" value="CarboxypepD_reg"/>
    <property type="match status" value="1"/>
</dbReference>
<evidence type="ECO:0000313" key="7">
    <source>
        <dbReference type="EMBL" id="SDE76805.1"/>
    </source>
</evidence>
<dbReference type="GO" id="GO:0030246">
    <property type="term" value="F:carbohydrate binding"/>
    <property type="evidence" value="ECO:0007669"/>
    <property type="project" value="InterPro"/>
</dbReference>
<dbReference type="Pfam" id="PF25183">
    <property type="entry name" value="OMP_b-brl_4"/>
    <property type="match status" value="1"/>
</dbReference>
<dbReference type="Proteomes" id="UP000182427">
    <property type="component" value="Chromosome I"/>
</dbReference>
<evidence type="ECO:0000256" key="5">
    <source>
        <dbReference type="SAM" id="SignalP"/>
    </source>
</evidence>
<comment type="subcellular location">
    <subcellularLocation>
        <location evidence="1">Cell outer membrane</location>
    </subcellularLocation>
</comment>
<evidence type="ECO:0000256" key="4">
    <source>
        <dbReference type="SAM" id="MobiDB-lite"/>
    </source>
</evidence>
<keyword evidence="8" id="KW-1185">Reference proteome</keyword>
<name>A0A1G7FME0_9BACT</name>
<feature type="signal peptide" evidence="5">
    <location>
        <begin position="1"/>
        <end position="22"/>
    </location>
</feature>
<keyword evidence="7" id="KW-0121">Carboxypeptidase</keyword>
<dbReference type="InterPro" id="IPR036942">
    <property type="entry name" value="Beta-barrel_TonB_sf"/>
</dbReference>